<dbReference type="InterPro" id="IPR036388">
    <property type="entry name" value="WH-like_DNA-bd_sf"/>
</dbReference>
<evidence type="ECO:0000256" key="4">
    <source>
        <dbReference type="ARBA" id="ARBA00023163"/>
    </source>
</evidence>
<keyword evidence="2" id="KW-0805">Transcription regulation</keyword>
<dbReference type="Gene3D" id="3.40.190.290">
    <property type="match status" value="1"/>
</dbReference>
<dbReference type="PANTHER" id="PTHR30126:SF40">
    <property type="entry name" value="HTH-TYPE TRANSCRIPTIONAL REGULATOR GLTR"/>
    <property type="match status" value="1"/>
</dbReference>
<organism evidence="6 7">
    <name type="scientific">Candidatus Pelethenecus faecipullorum</name>
    <dbReference type="NCBI Taxonomy" id="2840900"/>
    <lineage>
        <taxon>Bacteria</taxon>
        <taxon>Bacillati</taxon>
        <taxon>Mycoplasmatota</taxon>
        <taxon>Mollicutes</taxon>
        <taxon>Candidatus Pelethenecus</taxon>
    </lineage>
</organism>
<name>A0A9D1KIP4_9MOLU</name>
<dbReference type="SUPFAM" id="SSF46785">
    <property type="entry name" value="Winged helix' DNA-binding domain"/>
    <property type="match status" value="1"/>
</dbReference>
<evidence type="ECO:0000313" key="7">
    <source>
        <dbReference type="Proteomes" id="UP000886758"/>
    </source>
</evidence>
<keyword evidence="4" id="KW-0804">Transcription</keyword>
<reference evidence="6" key="1">
    <citation type="submission" date="2020-10" db="EMBL/GenBank/DDBJ databases">
        <authorList>
            <person name="Gilroy R."/>
        </authorList>
    </citation>
    <scope>NUCLEOTIDE SEQUENCE</scope>
    <source>
        <strain evidence="6">ChiW17-6978</strain>
    </source>
</reference>
<dbReference type="AlphaFoldDB" id="A0A9D1KIP4"/>
<dbReference type="SUPFAM" id="SSF53850">
    <property type="entry name" value="Periplasmic binding protein-like II"/>
    <property type="match status" value="1"/>
</dbReference>
<evidence type="ECO:0000259" key="5">
    <source>
        <dbReference type="PROSITE" id="PS50931"/>
    </source>
</evidence>
<dbReference type="InterPro" id="IPR036390">
    <property type="entry name" value="WH_DNA-bd_sf"/>
</dbReference>
<dbReference type="EMBL" id="DVLF01000060">
    <property type="protein sequence ID" value="HIT49741.1"/>
    <property type="molecule type" value="Genomic_DNA"/>
</dbReference>
<dbReference type="Pfam" id="PF00126">
    <property type="entry name" value="HTH_1"/>
    <property type="match status" value="1"/>
</dbReference>
<reference evidence="6" key="2">
    <citation type="journal article" date="2021" name="PeerJ">
        <title>Extensive microbial diversity within the chicken gut microbiome revealed by metagenomics and culture.</title>
        <authorList>
            <person name="Gilroy R."/>
            <person name="Ravi A."/>
            <person name="Getino M."/>
            <person name="Pursley I."/>
            <person name="Horton D.L."/>
            <person name="Alikhan N.F."/>
            <person name="Baker D."/>
            <person name="Gharbi K."/>
            <person name="Hall N."/>
            <person name="Watson M."/>
            <person name="Adriaenssens E.M."/>
            <person name="Foster-Nyarko E."/>
            <person name="Jarju S."/>
            <person name="Secka A."/>
            <person name="Antonio M."/>
            <person name="Oren A."/>
            <person name="Chaudhuri R.R."/>
            <person name="La Ragione R."/>
            <person name="Hildebrand F."/>
            <person name="Pallen M.J."/>
        </authorList>
    </citation>
    <scope>NUCLEOTIDE SEQUENCE</scope>
    <source>
        <strain evidence="6">ChiW17-6978</strain>
    </source>
</reference>
<evidence type="ECO:0000256" key="2">
    <source>
        <dbReference type="ARBA" id="ARBA00023015"/>
    </source>
</evidence>
<dbReference type="PANTHER" id="PTHR30126">
    <property type="entry name" value="HTH-TYPE TRANSCRIPTIONAL REGULATOR"/>
    <property type="match status" value="1"/>
</dbReference>
<keyword evidence="3" id="KW-0238">DNA-binding</keyword>
<evidence type="ECO:0000256" key="1">
    <source>
        <dbReference type="ARBA" id="ARBA00009437"/>
    </source>
</evidence>
<comment type="caution">
    <text evidence="6">The sequence shown here is derived from an EMBL/GenBank/DDBJ whole genome shotgun (WGS) entry which is preliminary data.</text>
</comment>
<accession>A0A9D1KIP4</accession>
<sequence>MIDSRIQTLISVCETKNYTKTASLLHLTQPAVSQQIKSLEKELNIKIFNRSANQLQLTQEGMIVLKYAKRIKTLYASIVSAIEDEKKNLKSLIVGVTPSAESNIISEVLAKYASEKGNIHIRIISDTIKNLYDKLKTYEIDIAVIEGSIVDNNFNSILLDTDYLALAVSNDNPLSKKTMVSLADLKKQNLILRLPGSGTRSLFESHLKSHNENIHSFNVTLEVDNIAIIKDLVQHNFGVSILAKSVCENEVKKGKFKLLPVENLSMIREVSLFYHKDFSHDDILNDITTIYRMLK</sequence>
<dbReference type="Pfam" id="PF03466">
    <property type="entry name" value="LysR_substrate"/>
    <property type="match status" value="1"/>
</dbReference>
<protein>
    <submittedName>
        <fullName evidence="6">LysR family transcriptional regulator</fullName>
    </submittedName>
</protein>
<dbReference type="Proteomes" id="UP000886758">
    <property type="component" value="Unassembled WGS sequence"/>
</dbReference>
<dbReference type="InterPro" id="IPR000847">
    <property type="entry name" value="LysR_HTH_N"/>
</dbReference>
<dbReference type="PRINTS" id="PR00039">
    <property type="entry name" value="HTHLYSR"/>
</dbReference>
<comment type="similarity">
    <text evidence="1">Belongs to the LysR transcriptional regulatory family.</text>
</comment>
<dbReference type="Gene3D" id="1.10.10.10">
    <property type="entry name" value="Winged helix-like DNA-binding domain superfamily/Winged helix DNA-binding domain"/>
    <property type="match status" value="1"/>
</dbReference>
<proteinExistence type="inferred from homology"/>
<gene>
    <name evidence="6" type="ORF">IAD46_01810</name>
</gene>
<dbReference type="GO" id="GO:0000976">
    <property type="term" value="F:transcription cis-regulatory region binding"/>
    <property type="evidence" value="ECO:0007669"/>
    <property type="project" value="TreeGrafter"/>
</dbReference>
<feature type="domain" description="HTH lysR-type" evidence="5">
    <location>
        <begin position="1"/>
        <end position="58"/>
    </location>
</feature>
<dbReference type="InterPro" id="IPR005119">
    <property type="entry name" value="LysR_subst-bd"/>
</dbReference>
<evidence type="ECO:0000256" key="3">
    <source>
        <dbReference type="ARBA" id="ARBA00023125"/>
    </source>
</evidence>
<dbReference type="PROSITE" id="PS50931">
    <property type="entry name" value="HTH_LYSR"/>
    <property type="match status" value="1"/>
</dbReference>
<evidence type="ECO:0000313" key="6">
    <source>
        <dbReference type="EMBL" id="HIT49741.1"/>
    </source>
</evidence>
<dbReference type="GO" id="GO:0003700">
    <property type="term" value="F:DNA-binding transcription factor activity"/>
    <property type="evidence" value="ECO:0007669"/>
    <property type="project" value="InterPro"/>
</dbReference>